<dbReference type="InterPro" id="IPR013106">
    <property type="entry name" value="Ig_V-set"/>
</dbReference>
<sequence>MKCFIGQLLQNRTTFREGGSFSSEGSSATVSYNYSKAAVYDDYFFWYRQYPGKPPEFLISHTGTGTQTSQQLLGFSFSVSDDKTRMDLLISSAAVTDSAVYYCAVQPTVTGNTRTLDKNLQYSTAATRGPHSLSHQGATCSSRRRSPCALCSSIVSIRSGAVKRTAVRLNVEHQLLSPAGLNLVGQMEHWLWIILAALFSGKIQRSTCFLHMEEKSGKLLIVLL</sequence>
<dbReference type="AlphaFoldDB" id="A0A3B3V6L3"/>
<evidence type="ECO:0000313" key="6">
    <source>
        <dbReference type="Ensembl" id="ENSPLAP00000020577.1"/>
    </source>
</evidence>
<evidence type="ECO:0000256" key="4">
    <source>
        <dbReference type="ARBA" id="ARBA00023319"/>
    </source>
</evidence>
<reference evidence="6" key="1">
    <citation type="submission" date="2025-08" db="UniProtKB">
        <authorList>
            <consortium name="Ensembl"/>
        </authorList>
    </citation>
    <scope>IDENTIFICATION</scope>
</reference>
<dbReference type="SMART" id="SM00406">
    <property type="entry name" value="IGv"/>
    <property type="match status" value="1"/>
</dbReference>
<dbReference type="SUPFAM" id="SSF48726">
    <property type="entry name" value="Immunoglobulin"/>
    <property type="match status" value="1"/>
</dbReference>
<keyword evidence="3" id="KW-0675">Receptor</keyword>
<dbReference type="PANTHER" id="PTHR19367:SF18">
    <property type="entry name" value="T CELL RECEPTOR ALPHA VARIABLE 16"/>
    <property type="match status" value="1"/>
</dbReference>
<evidence type="ECO:0000313" key="7">
    <source>
        <dbReference type="Proteomes" id="UP000261500"/>
    </source>
</evidence>
<keyword evidence="1" id="KW-0732">Signal</keyword>
<keyword evidence="2" id="KW-1064">Adaptive immunity</keyword>
<dbReference type="InterPro" id="IPR051287">
    <property type="entry name" value="TCR_variable_region"/>
</dbReference>
<keyword evidence="4" id="KW-0393">Immunoglobulin domain</keyword>
<protein>
    <recommendedName>
        <fullName evidence="5">Immunoglobulin V-set domain-containing protein</fullName>
    </recommendedName>
</protein>
<dbReference type="Ensembl" id="ENSPLAT00000013169.1">
    <property type="protein sequence ID" value="ENSPLAP00000020577.1"/>
    <property type="gene ID" value="ENSPLAG00000003599.1"/>
</dbReference>
<keyword evidence="2" id="KW-0391">Immunity</keyword>
<dbReference type="Pfam" id="PF07686">
    <property type="entry name" value="V-set"/>
    <property type="match status" value="1"/>
</dbReference>
<accession>A0A3B3V6L3</accession>
<dbReference type="InterPro" id="IPR036179">
    <property type="entry name" value="Ig-like_dom_sf"/>
</dbReference>
<dbReference type="Gene3D" id="2.60.40.10">
    <property type="entry name" value="Immunoglobulins"/>
    <property type="match status" value="1"/>
</dbReference>
<dbReference type="STRING" id="48699.ENSPLAP00000020577"/>
<evidence type="ECO:0000256" key="3">
    <source>
        <dbReference type="ARBA" id="ARBA00023170"/>
    </source>
</evidence>
<evidence type="ECO:0000259" key="5">
    <source>
        <dbReference type="SMART" id="SM00406"/>
    </source>
</evidence>
<dbReference type="Proteomes" id="UP000261500">
    <property type="component" value="Unplaced"/>
</dbReference>
<keyword evidence="7" id="KW-1185">Reference proteome</keyword>
<dbReference type="PANTHER" id="PTHR19367">
    <property type="entry name" value="T-CELL RECEPTOR ALPHA CHAIN V REGION"/>
    <property type="match status" value="1"/>
</dbReference>
<proteinExistence type="predicted"/>
<evidence type="ECO:0000256" key="2">
    <source>
        <dbReference type="ARBA" id="ARBA00023130"/>
    </source>
</evidence>
<dbReference type="InterPro" id="IPR013783">
    <property type="entry name" value="Ig-like_fold"/>
</dbReference>
<dbReference type="GO" id="GO:0002250">
    <property type="term" value="P:adaptive immune response"/>
    <property type="evidence" value="ECO:0007669"/>
    <property type="project" value="UniProtKB-KW"/>
</dbReference>
<feature type="domain" description="Immunoglobulin V-set" evidence="5">
    <location>
        <begin position="27"/>
        <end position="105"/>
    </location>
</feature>
<evidence type="ECO:0000256" key="1">
    <source>
        <dbReference type="ARBA" id="ARBA00022729"/>
    </source>
</evidence>
<reference evidence="6" key="2">
    <citation type="submission" date="2025-09" db="UniProtKB">
        <authorList>
            <consortium name="Ensembl"/>
        </authorList>
    </citation>
    <scope>IDENTIFICATION</scope>
</reference>
<organism evidence="6 7">
    <name type="scientific">Poecilia latipinna</name>
    <name type="common">sailfin molly</name>
    <dbReference type="NCBI Taxonomy" id="48699"/>
    <lineage>
        <taxon>Eukaryota</taxon>
        <taxon>Metazoa</taxon>
        <taxon>Chordata</taxon>
        <taxon>Craniata</taxon>
        <taxon>Vertebrata</taxon>
        <taxon>Euteleostomi</taxon>
        <taxon>Actinopterygii</taxon>
        <taxon>Neopterygii</taxon>
        <taxon>Teleostei</taxon>
        <taxon>Neoteleostei</taxon>
        <taxon>Acanthomorphata</taxon>
        <taxon>Ovalentaria</taxon>
        <taxon>Atherinomorphae</taxon>
        <taxon>Cyprinodontiformes</taxon>
        <taxon>Poeciliidae</taxon>
        <taxon>Poeciliinae</taxon>
        <taxon>Poecilia</taxon>
    </lineage>
</organism>
<name>A0A3B3V6L3_9TELE</name>
<dbReference type="GeneTree" id="ENSGT01150000287280"/>